<evidence type="ECO:0000313" key="2">
    <source>
        <dbReference type="Proteomes" id="UP001631969"/>
    </source>
</evidence>
<dbReference type="Proteomes" id="UP001631969">
    <property type="component" value="Unassembled WGS sequence"/>
</dbReference>
<sequence>MWLLLWLTLVMLLIGLWAAPNFWERRIYPRIRLEVRVSRDYADPGEELEIRIRVVNPTRLPCPKVRLDFVLPDELAVVGGNGERRVRLDTYLLARQSAELIVPAVAVRRGVARWNQAMLECMDLLGLQQSFLTVYPQMEVIVRPARLAPGAERRLLDGLMGEIRVRRFIQEDPSLFTGVRPYTSRDPLKNVSWFATARTGGLMVKQFGYTTDARIWLLLNGQMGKEQWAVAARDRLDRLCERVRQLAVQLAGEEAEVGFMTNLSDSLGGSTELLPAAGPVQPERLANRLGSLSRYTSCSQAELLQAAGRAKRPGDTVVLVTDYRDAESTRALSMLRQQGCPVHVIDLAPEGGNTRGGGAGEAGDGQSPGREEVMAYGG</sequence>
<accession>A0ACC7P439</accession>
<name>A0ACC7P439_9BACL</name>
<dbReference type="EMBL" id="JBJURJ010000022">
    <property type="protein sequence ID" value="MFM9331834.1"/>
    <property type="molecule type" value="Genomic_DNA"/>
</dbReference>
<protein>
    <submittedName>
        <fullName evidence="1">DUF58 domain-containing protein</fullName>
    </submittedName>
</protein>
<comment type="caution">
    <text evidence="1">The sequence shown here is derived from an EMBL/GenBank/DDBJ whole genome shotgun (WGS) entry which is preliminary data.</text>
</comment>
<organism evidence="1 2">
    <name type="scientific">Paenibacillus mesotrionivorans</name>
    <dbReference type="NCBI Taxonomy" id="3160968"/>
    <lineage>
        <taxon>Bacteria</taxon>
        <taxon>Bacillati</taxon>
        <taxon>Bacillota</taxon>
        <taxon>Bacilli</taxon>
        <taxon>Bacillales</taxon>
        <taxon>Paenibacillaceae</taxon>
        <taxon>Paenibacillus</taxon>
    </lineage>
</organism>
<keyword evidence="2" id="KW-1185">Reference proteome</keyword>
<evidence type="ECO:0000313" key="1">
    <source>
        <dbReference type="EMBL" id="MFM9331834.1"/>
    </source>
</evidence>
<reference evidence="1" key="1">
    <citation type="submission" date="2024-12" db="EMBL/GenBank/DDBJ databases">
        <authorList>
            <person name="Wu N."/>
        </authorList>
    </citation>
    <scope>NUCLEOTIDE SEQUENCE</scope>
    <source>
        <strain evidence="1">P15</strain>
    </source>
</reference>
<proteinExistence type="predicted"/>
<gene>
    <name evidence="1" type="ORF">ACI1P1_26410</name>
</gene>